<evidence type="ECO:0008006" key="3">
    <source>
        <dbReference type="Google" id="ProtNLM"/>
    </source>
</evidence>
<reference evidence="1 2" key="1">
    <citation type="submission" date="2016-08" db="EMBL/GenBank/DDBJ databases">
        <title>Novel Firmicutes and Novel Genomes.</title>
        <authorList>
            <person name="Poppleton D.I."/>
            <person name="Gribaldo S."/>
        </authorList>
    </citation>
    <scope>NUCLEOTIDE SEQUENCE [LARGE SCALE GENOMIC DNA]</scope>
    <source>
        <strain evidence="1 2">CTT3</strain>
    </source>
</reference>
<name>A0A419SV30_9FIRM</name>
<protein>
    <recommendedName>
        <fullName evidence="3">Shikimate kinase</fullName>
    </recommendedName>
</protein>
<evidence type="ECO:0000313" key="1">
    <source>
        <dbReference type="EMBL" id="RKD29084.1"/>
    </source>
</evidence>
<organism evidence="1 2">
    <name type="scientific">Thermohalobacter berrensis</name>
    <dbReference type="NCBI Taxonomy" id="99594"/>
    <lineage>
        <taxon>Bacteria</taxon>
        <taxon>Bacillati</taxon>
        <taxon>Bacillota</taxon>
        <taxon>Tissierellia</taxon>
        <taxon>Tissierellales</taxon>
        <taxon>Thermohalobacteraceae</taxon>
        <taxon>Thermohalobacter</taxon>
    </lineage>
</organism>
<dbReference type="Proteomes" id="UP000284177">
    <property type="component" value="Unassembled WGS sequence"/>
</dbReference>
<dbReference type="EMBL" id="MCIB01000038">
    <property type="protein sequence ID" value="RKD29084.1"/>
    <property type="molecule type" value="Genomic_DNA"/>
</dbReference>
<keyword evidence="2" id="KW-1185">Reference proteome</keyword>
<evidence type="ECO:0000313" key="2">
    <source>
        <dbReference type="Proteomes" id="UP000284177"/>
    </source>
</evidence>
<comment type="caution">
    <text evidence="1">The sequence shown here is derived from an EMBL/GenBank/DDBJ whole genome shotgun (WGS) entry which is preliminary data.</text>
</comment>
<dbReference type="Gene3D" id="3.40.50.300">
    <property type="entry name" value="P-loop containing nucleotide triphosphate hydrolases"/>
    <property type="match status" value="1"/>
</dbReference>
<accession>A0A419SV30</accession>
<gene>
    <name evidence="1" type="ORF">BET03_05925</name>
</gene>
<dbReference type="InterPro" id="IPR027417">
    <property type="entry name" value="P-loop_NTPase"/>
</dbReference>
<sequence length="85" mass="9716">MLIKEGNAVYHITLTCESSVLKKRIKMRNTQKLVSIKRALECNNQIKKLESHYSINTTQKSPEQVADIVCEIVDELINRSGKNND</sequence>
<proteinExistence type="predicted"/>
<dbReference type="AlphaFoldDB" id="A0A419SV30"/>